<accession>A0A5C6DVY7</accession>
<gene>
    <name evidence="2" type="ORF">Q31b_40680</name>
</gene>
<proteinExistence type="predicted"/>
<name>A0A5C6DVY7_9BACT</name>
<evidence type="ECO:0008006" key="4">
    <source>
        <dbReference type="Google" id="ProtNLM"/>
    </source>
</evidence>
<evidence type="ECO:0000313" key="2">
    <source>
        <dbReference type="EMBL" id="TWU38989.1"/>
    </source>
</evidence>
<sequence length="294" mass="31262" precursor="true">MRYTLPLLITTLSVLFPGFAQAQSTISNSPFDLTGSVGAWITDLPNYDLGTASDGSSAFSDSLDDFGGIVRIDAVRRALGTRTSFEGNLFYAWADGSSNGTAGDISILNPADGVAAALAGASPNVDSSVRHYGGDAIIRDTWQTRFGGLSAGVAYSLMAFDQDFDLYDGATRLFDESLDSDFQGAKIVSGWDGYLFGRASQLDFNVGIYDMNADYVASSGSVTATAIAELEKTTYTIETGFTTWSKIRGIDVAWNVNVMYIADMPTIERTAGSAASLGTDDAVTVSCMCEFLLY</sequence>
<dbReference type="AlphaFoldDB" id="A0A5C6DVY7"/>
<feature type="chain" id="PRO_5022660458" description="DUF481 domain-containing protein" evidence="1">
    <location>
        <begin position="23"/>
        <end position="294"/>
    </location>
</feature>
<keyword evidence="1" id="KW-0732">Signal</keyword>
<feature type="signal peptide" evidence="1">
    <location>
        <begin position="1"/>
        <end position="22"/>
    </location>
</feature>
<dbReference type="EMBL" id="SJPY01000006">
    <property type="protein sequence ID" value="TWU38989.1"/>
    <property type="molecule type" value="Genomic_DNA"/>
</dbReference>
<organism evidence="2 3">
    <name type="scientific">Novipirellula aureliae</name>
    <dbReference type="NCBI Taxonomy" id="2527966"/>
    <lineage>
        <taxon>Bacteria</taxon>
        <taxon>Pseudomonadati</taxon>
        <taxon>Planctomycetota</taxon>
        <taxon>Planctomycetia</taxon>
        <taxon>Pirellulales</taxon>
        <taxon>Pirellulaceae</taxon>
        <taxon>Novipirellula</taxon>
    </lineage>
</organism>
<dbReference type="Proteomes" id="UP000315471">
    <property type="component" value="Unassembled WGS sequence"/>
</dbReference>
<protein>
    <recommendedName>
        <fullName evidence="4">DUF481 domain-containing protein</fullName>
    </recommendedName>
</protein>
<evidence type="ECO:0000313" key="3">
    <source>
        <dbReference type="Proteomes" id="UP000315471"/>
    </source>
</evidence>
<comment type="caution">
    <text evidence="2">The sequence shown here is derived from an EMBL/GenBank/DDBJ whole genome shotgun (WGS) entry which is preliminary data.</text>
</comment>
<reference evidence="2 3" key="1">
    <citation type="submission" date="2019-02" db="EMBL/GenBank/DDBJ databases">
        <title>Deep-cultivation of Planctomycetes and their phenomic and genomic characterization uncovers novel biology.</title>
        <authorList>
            <person name="Wiegand S."/>
            <person name="Jogler M."/>
            <person name="Boedeker C."/>
            <person name="Pinto D."/>
            <person name="Vollmers J."/>
            <person name="Rivas-Marin E."/>
            <person name="Kohn T."/>
            <person name="Peeters S.H."/>
            <person name="Heuer A."/>
            <person name="Rast P."/>
            <person name="Oberbeckmann S."/>
            <person name="Bunk B."/>
            <person name="Jeske O."/>
            <person name="Meyerdierks A."/>
            <person name="Storesund J.E."/>
            <person name="Kallscheuer N."/>
            <person name="Luecker S."/>
            <person name="Lage O.M."/>
            <person name="Pohl T."/>
            <person name="Merkel B.J."/>
            <person name="Hornburger P."/>
            <person name="Mueller R.-W."/>
            <person name="Bruemmer F."/>
            <person name="Labrenz M."/>
            <person name="Spormann A.M."/>
            <person name="Op Den Camp H."/>
            <person name="Overmann J."/>
            <person name="Amann R."/>
            <person name="Jetten M.S.M."/>
            <person name="Mascher T."/>
            <person name="Medema M.H."/>
            <person name="Devos D.P."/>
            <person name="Kaster A.-K."/>
            <person name="Ovreas L."/>
            <person name="Rohde M."/>
            <person name="Galperin M.Y."/>
            <person name="Jogler C."/>
        </authorList>
    </citation>
    <scope>NUCLEOTIDE SEQUENCE [LARGE SCALE GENOMIC DNA]</scope>
    <source>
        <strain evidence="2 3">Q31b</strain>
    </source>
</reference>
<dbReference type="RefSeq" id="WP_146601267.1">
    <property type="nucleotide sequence ID" value="NZ_SJPY01000006.1"/>
</dbReference>
<evidence type="ECO:0000256" key="1">
    <source>
        <dbReference type="SAM" id="SignalP"/>
    </source>
</evidence>
<keyword evidence="3" id="KW-1185">Reference proteome</keyword>
<dbReference type="OrthoDB" id="259542at2"/>